<protein>
    <recommendedName>
        <fullName evidence="3">Protein kinase domain-containing protein</fullName>
    </recommendedName>
</protein>
<dbReference type="InterPro" id="IPR011009">
    <property type="entry name" value="Kinase-like_dom_sf"/>
</dbReference>
<accession>A0A2J5HZP8</accession>
<dbReference type="SUPFAM" id="SSF56112">
    <property type="entry name" value="Protein kinase-like (PK-like)"/>
    <property type="match status" value="1"/>
</dbReference>
<reference evidence="2" key="1">
    <citation type="submission" date="2017-12" db="EMBL/GenBank/DDBJ databases">
        <authorList>
            <consortium name="DOE Joint Genome Institute"/>
            <person name="Mondo S.J."/>
            <person name="Kjaerbolling I."/>
            <person name="Vesth T.C."/>
            <person name="Frisvad J.C."/>
            <person name="Nybo J.L."/>
            <person name="Theobald S."/>
            <person name="Kuo A."/>
            <person name="Bowyer P."/>
            <person name="Matsuda Y."/>
            <person name="Lyhne E.K."/>
            <person name="Kogle M.E."/>
            <person name="Clum A."/>
            <person name="Lipzen A."/>
            <person name="Salamov A."/>
            <person name="Ngan C.Y."/>
            <person name="Daum C."/>
            <person name="Chiniquy J."/>
            <person name="Barry K."/>
            <person name="LaButti K."/>
            <person name="Haridas S."/>
            <person name="Simmons B.A."/>
            <person name="Magnuson J.K."/>
            <person name="Mortensen U.H."/>
            <person name="Larsen T.O."/>
            <person name="Grigoriev I.V."/>
            <person name="Baker S.E."/>
            <person name="Andersen M.R."/>
            <person name="Nordberg H.P."/>
            <person name="Cantor M.N."/>
            <person name="Hua S.X."/>
        </authorList>
    </citation>
    <scope>NUCLEOTIDE SEQUENCE [LARGE SCALE GENOMIC DNA]</scope>
    <source>
        <strain evidence="2">IBT 19404</strain>
    </source>
</reference>
<evidence type="ECO:0008006" key="3">
    <source>
        <dbReference type="Google" id="ProtNLM"/>
    </source>
</evidence>
<organism evidence="1 2">
    <name type="scientific">Aspergillus taichungensis</name>
    <dbReference type="NCBI Taxonomy" id="482145"/>
    <lineage>
        <taxon>Eukaryota</taxon>
        <taxon>Fungi</taxon>
        <taxon>Dikarya</taxon>
        <taxon>Ascomycota</taxon>
        <taxon>Pezizomycotina</taxon>
        <taxon>Eurotiomycetes</taxon>
        <taxon>Eurotiomycetidae</taxon>
        <taxon>Eurotiales</taxon>
        <taxon>Aspergillaceae</taxon>
        <taxon>Aspergillus</taxon>
        <taxon>Aspergillus subgen. Circumdati</taxon>
    </lineage>
</organism>
<dbReference type="OrthoDB" id="4138941at2759"/>
<name>A0A2J5HZP8_9EURO</name>
<evidence type="ECO:0000313" key="1">
    <source>
        <dbReference type="EMBL" id="PLN82968.1"/>
    </source>
</evidence>
<sequence>MDERSWPSKFFSGHPPEWVETVEAEQGEFRTFGLDGRKWTLGKSVSQVLCAGPNCNRVLQVVIKYQDQFFVKYVAKVFPEYTIEDAKAQLRRIPCRRRKVEDVRDELDTFCAEARAFRRIDELCTSSERTYFPRFHGVVTDLDASKFEYGYVNRRAIILEVIHSRLVSRRILAADHPSCGTEYAKRFSQRLRDSQVQLSDLEEKWYVSLFADRLRRLMALHRIGITHGDVRDDHFRLPKEFYDSVLYDFSIAYTFTPVKPYRMNCFRPLSLETMSKCEFKQLEDQVYER</sequence>
<keyword evidence="2" id="KW-1185">Reference proteome</keyword>
<dbReference type="EMBL" id="KZ559522">
    <property type="protein sequence ID" value="PLN82968.1"/>
    <property type="molecule type" value="Genomic_DNA"/>
</dbReference>
<proteinExistence type="predicted"/>
<evidence type="ECO:0000313" key="2">
    <source>
        <dbReference type="Proteomes" id="UP000235023"/>
    </source>
</evidence>
<gene>
    <name evidence="1" type="ORF">BDW42DRAFT_192558</name>
</gene>
<dbReference type="AlphaFoldDB" id="A0A2J5HZP8"/>
<dbReference type="Proteomes" id="UP000235023">
    <property type="component" value="Unassembled WGS sequence"/>
</dbReference>